<dbReference type="GO" id="GO:0043565">
    <property type="term" value="F:sequence-specific DNA binding"/>
    <property type="evidence" value="ECO:0007669"/>
    <property type="project" value="InterPro"/>
</dbReference>
<dbReference type="InterPro" id="IPR020449">
    <property type="entry name" value="Tscrpt_reg_AraC-type_HTH"/>
</dbReference>
<dbReference type="Gene3D" id="1.10.10.60">
    <property type="entry name" value="Homeodomain-like"/>
    <property type="match status" value="2"/>
</dbReference>
<gene>
    <name evidence="5" type="ORF">C7I55_03635</name>
</gene>
<keyword evidence="1" id="KW-0805">Transcription regulation</keyword>
<keyword evidence="6" id="KW-1185">Reference proteome</keyword>
<dbReference type="InterPro" id="IPR018062">
    <property type="entry name" value="HTH_AraC-typ_CS"/>
</dbReference>
<dbReference type="InterPro" id="IPR050204">
    <property type="entry name" value="AraC_XylS_family_regulators"/>
</dbReference>
<dbReference type="GO" id="GO:0003700">
    <property type="term" value="F:DNA-binding transcription factor activity"/>
    <property type="evidence" value="ECO:0007669"/>
    <property type="project" value="InterPro"/>
</dbReference>
<dbReference type="SUPFAM" id="SSF46689">
    <property type="entry name" value="Homeodomain-like"/>
    <property type="match status" value="2"/>
</dbReference>
<evidence type="ECO:0000259" key="4">
    <source>
        <dbReference type="PROSITE" id="PS01124"/>
    </source>
</evidence>
<evidence type="ECO:0000313" key="5">
    <source>
        <dbReference type="EMBL" id="PSJ43659.1"/>
    </source>
</evidence>
<dbReference type="Pfam" id="PF12833">
    <property type="entry name" value="HTH_18"/>
    <property type="match status" value="1"/>
</dbReference>
<accession>A0A2P7R0C1</accession>
<dbReference type="EMBL" id="PXYI01000001">
    <property type="protein sequence ID" value="PSJ43659.1"/>
    <property type="molecule type" value="Genomic_DNA"/>
</dbReference>
<name>A0A2P7R0C1_9SPHN</name>
<comment type="caution">
    <text evidence="5">The sequence shown here is derived from an EMBL/GenBank/DDBJ whole genome shotgun (WGS) entry which is preliminary data.</text>
</comment>
<dbReference type="AlphaFoldDB" id="A0A2P7R0C1"/>
<protein>
    <submittedName>
        <fullName evidence="5">AraC family transcriptional regulator</fullName>
    </submittedName>
</protein>
<keyword evidence="2" id="KW-0238">DNA-binding</keyword>
<feature type="domain" description="HTH araC/xylS-type" evidence="4">
    <location>
        <begin position="185"/>
        <end position="283"/>
    </location>
</feature>
<reference evidence="5 6" key="1">
    <citation type="submission" date="2018-03" db="EMBL/GenBank/DDBJ databases">
        <title>The draft genome of Sphingosinicella sp. GL-C-18.</title>
        <authorList>
            <person name="Liu L."/>
            <person name="Li L."/>
            <person name="Liang L."/>
            <person name="Zhang X."/>
            <person name="Wang T."/>
        </authorList>
    </citation>
    <scope>NUCLEOTIDE SEQUENCE [LARGE SCALE GENOMIC DNA]</scope>
    <source>
        <strain evidence="5 6">GL-C-18</strain>
    </source>
</reference>
<dbReference type="OrthoDB" id="110167at2"/>
<dbReference type="Proteomes" id="UP000241167">
    <property type="component" value="Unassembled WGS sequence"/>
</dbReference>
<proteinExistence type="predicted"/>
<evidence type="ECO:0000256" key="2">
    <source>
        <dbReference type="ARBA" id="ARBA00023125"/>
    </source>
</evidence>
<evidence type="ECO:0000313" key="6">
    <source>
        <dbReference type="Proteomes" id="UP000241167"/>
    </source>
</evidence>
<dbReference type="PROSITE" id="PS01124">
    <property type="entry name" value="HTH_ARAC_FAMILY_2"/>
    <property type="match status" value="1"/>
</dbReference>
<organism evidence="5 6">
    <name type="scientific">Allosphingosinicella deserti</name>
    <dbReference type="NCBI Taxonomy" id="2116704"/>
    <lineage>
        <taxon>Bacteria</taxon>
        <taxon>Pseudomonadati</taxon>
        <taxon>Pseudomonadota</taxon>
        <taxon>Alphaproteobacteria</taxon>
        <taxon>Sphingomonadales</taxon>
        <taxon>Sphingomonadaceae</taxon>
        <taxon>Allosphingosinicella</taxon>
    </lineage>
</organism>
<evidence type="ECO:0000256" key="1">
    <source>
        <dbReference type="ARBA" id="ARBA00023015"/>
    </source>
</evidence>
<dbReference type="InterPro" id="IPR009057">
    <property type="entry name" value="Homeodomain-like_sf"/>
</dbReference>
<sequence length="284" mass="31803">MAQVLDHAPVVVEEVLACDTRLTRRWAHGELHDNLPPLDTHVVLTFYGHASRDIVWRTDQGRVASRTKSGAITVIPRGQEGRWDIDGSLEVSHVYLPDTRLQAASDQLARGQKVELLGRVAFEDQISARLLEMLSHEAGVQGNSSRLFVEQAVDLLCTQLVRGHSSLGALTIDMPRRGLADWQVRKVTAYMREHLDEEIGLDELAGLLSLSRFHFGTAFRLATGRTPHDWLVAERMERAQNLLRDPLLNVTEIALSVGYQTPSSFTAAFRRAVGLTPSDFRRRL</sequence>
<dbReference type="InterPro" id="IPR018060">
    <property type="entry name" value="HTH_AraC"/>
</dbReference>
<dbReference type="PANTHER" id="PTHR46796">
    <property type="entry name" value="HTH-TYPE TRANSCRIPTIONAL ACTIVATOR RHAS-RELATED"/>
    <property type="match status" value="1"/>
</dbReference>
<keyword evidence="3" id="KW-0804">Transcription</keyword>
<dbReference type="PRINTS" id="PR00032">
    <property type="entry name" value="HTHARAC"/>
</dbReference>
<dbReference type="SMART" id="SM00342">
    <property type="entry name" value="HTH_ARAC"/>
    <property type="match status" value="1"/>
</dbReference>
<evidence type="ECO:0000256" key="3">
    <source>
        <dbReference type="ARBA" id="ARBA00023163"/>
    </source>
</evidence>
<dbReference type="PROSITE" id="PS00041">
    <property type="entry name" value="HTH_ARAC_FAMILY_1"/>
    <property type="match status" value="1"/>
</dbReference>
<dbReference type="PANTHER" id="PTHR46796:SF14">
    <property type="entry name" value="TRANSCRIPTIONAL REGULATORY PROTEIN"/>
    <property type="match status" value="1"/>
</dbReference>